<evidence type="ECO:0000256" key="1">
    <source>
        <dbReference type="SAM" id="MobiDB-lite"/>
    </source>
</evidence>
<dbReference type="EMBL" id="JBBXMP010000018">
    <property type="protein sequence ID" value="KAL0068397.1"/>
    <property type="molecule type" value="Genomic_DNA"/>
</dbReference>
<feature type="compositionally biased region" description="Polar residues" evidence="1">
    <location>
        <begin position="344"/>
        <end position="360"/>
    </location>
</feature>
<dbReference type="Proteomes" id="UP001437256">
    <property type="component" value="Unassembled WGS sequence"/>
</dbReference>
<name>A0ABR3A774_9AGAR</name>
<sequence length="598" mass="67419">MGNAASLDIHLLPEAQAERVGKIRYWIEGFIFTHKIYPVSFLSLLLRGAILALDAVPSLTTMTQFRSLIHDTGASRYLHRGTWSRELIPPVFRRAGGANSIHDLLFALEASTPESLTKGILALCHVIQNKLMIEISVLCDFLDTLCKNLVLSQFCSRDGRNLHGITLPRSWLMASIDVDLCSRRNCTFLNLLIRPMAGLLEQIYTGVDADYLLYEALDFSSPVPRAIRAVFITRICRALALLAYNIRSESLKEAVIWTTTSLRRLKVPPPPPSAPYGWYVYADTWGGILNAVRRSSSGSPMDEMVQLLHPTRLTPNTPLHGVAHVRRVVYDRLENVPNLLQSTESRPVMTVAQQSTTLVPEQNGPEEQRPDDRADDDDDVDEDHTFNAAPVSIPVDDEPEIDPHNEDERRILSKLPSIYRNNLWRRKNNGTAMARRRKPIFLSFLLAFEKKPSDKYRKMILGPLPHLLACLEVLNARLLDLKDKNRDRLTKSAFHVDLEELENTLTLTNSAIKKVASLQRFLGPKSGIHITRSEDILKRHVREMGELVSNGLPIGLDTAMREEFEIGWKGIVKPAYVPPAKPEKPKLNTSDCLELAFV</sequence>
<gene>
    <name evidence="2" type="ORF">AAF712_004475</name>
</gene>
<reference evidence="2 3" key="1">
    <citation type="submission" date="2024-05" db="EMBL/GenBank/DDBJ databases">
        <title>A draft genome resource for the thread blight pathogen Marasmius tenuissimus strain MS-2.</title>
        <authorList>
            <person name="Yulfo-Soto G.E."/>
            <person name="Baruah I.K."/>
            <person name="Amoako-Attah I."/>
            <person name="Bukari Y."/>
            <person name="Meinhardt L.W."/>
            <person name="Bailey B.A."/>
            <person name="Cohen S.P."/>
        </authorList>
    </citation>
    <scope>NUCLEOTIDE SEQUENCE [LARGE SCALE GENOMIC DNA]</scope>
    <source>
        <strain evidence="2 3">MS-2</strain>
    </source>
</reference>
<comment type="caution">
    <text evidence="2">The sequence shown here is derived from an EMBL/GenBank/DDBJ whole genome shotgun (WGS) entry which is preliminary data.</text>
</comment>
<keyword evidence="3" id="KW-1185">Reference proteome</keyword>
<accession>A0ABR3A774</accession>
<evidence type="ECO:0000313" key="2">
    <source>
        <dbReference type="EMBL" id="KAL0068397.1"/>
    </source>
</evidence>
<organism evidence="2 3">
    <name type="scientific">Marasmius tenuissimus</name>
    <dbReference type="NCBI Taxonomy" id="585030"/>
    <lineage>
        <taxon>Eukaryota</taxon>
        <taxon>Fungi</taxon>
        <taxon>Dikarya</taxon>
        <taxon>Basidiomycota</taxon>
        <taxon>Agaricomycotina</taxon>
        <taxon>Agaricomycetes</taxon>
        <taxon>Agaricomycetidae</taxon>
        <taxon>Agaricales</taxon>
        <taxon>Marasmiineae</taxon>
        <taxon>Marasmiaceae</taxon>
        <taxon>Marasmius</taxon>
    </lineage>
</organism>
<proteinExistence type="predicted"/>
<evidence type="ECO:0000313" key="3">
    <source>
        <dbReference type="Proteomes" id="UP001437256"/>
    </source>
</evidence>
<feature type="region of interest" description="Disordered" evidence="1">
    <location>
        <begin position="344"/>
        <end position="405"/>
    </location>
</feature>
<protein>
    <submittedName>
        <fullName evidence="2">Uncharacterized protein</fullName>
    </submittedName>
</protein>
<feature type="compositionally biased region" description="Acidic residues" evidence="1">
    <location>
        <begin position="373"/>
        <end position="382"/>
    </location>
</feature>